<reference evidence="1 2" key="1">
    <citation type="journal article" date="2023" name="Arcadia Sci">
        <title>De novo assembly of a long-read Amblyomma americanum tick genome.</title>
        <authorList>
            <person name="Chou S."/>
            <person name="Poskanzer K.E."/>
            <person name="Rollins M."/>
            <person name="Thuy-Boun P.S."/>
        </authorList>
    </citation>
    <scope>NUCLEOTIDE SEQUENCE [LARGE SCALE GENOMIC DNA]</scope>
    <source>
        <strain evidence="1">F_SG_1</strain>
        <tissue evidence="1">Salivary glands</tissue>
    </source>
</reference>
<sequence>MIESGECVESQEWQKASIVSELCVNTCFSVCRSGGFHRARPQPLLTITDTMSDSDMARNPFAALFPSMVDVQAFVQNTAEVSPRDFPLAVTEKDLATRRMESEESSPQEIISSASHVTSGVKPDDQHALSTVFEDIFRVTVSGKASEHFKRDTCTCSS</sequence>
<proteinExistence type="predicted"/>
<evidence type="ECO:0000313" key="2">
    <source>
        <dbReference type="Proteomes" id="UP001321473"/>
    </source>
</evidence>
<name>A0AAQ4F8Y4_AMBAM</name>
<evidence type="ECO:0000313" key="1">
    <source>
        <dbReference type="EMBL" id="KAK8783690.1"/>
    </source>
</evidence>
<organism evidence="1 2">
    <name type="scientific">Amblyomma americanum</name>
    <name type="common">Lone star tick</name>
    <dbReference type="NCBI Taxonomy" id="6943"/>
    <lineage>
        <taxon>Eukaryota</taxon>
        <taxon>Metazoa</taxon>
        <taxon>Ecdysozoa</taxon>
        <taxon>Arthropoda</taxon>
        <taxon>Chelicerata</taxon>
        <taxon>Arachnida</taxon>
        <taxon>Acari</taxon>
        <taxon>Parasitiformes</taxon>
        <taxon>Ixodida</taxon>
        <taxon>Ixodoidea</taxon>
        <taxon>Ixodidae</taxon>
        <taxon>Amblyomminae</taxon>
        <taxon>Amblyomma</taxon>
    </lineage>
</organism>
<comment type="caution">
    <text evidence="1">The sequence shown here is derived from an EMBL/GenBank/DDBJ whole genome shotgun (WGS) entry which is preliminary data.</text>
</comment>
<protein>
    <submittedName>
        <fullName evidence="1">Uncharacterized protein</fullName>
    </submittedName>
</protein>
<dbReference type="AlphaFoldDB" id="A0AAQ4F8Y4"/>
<keyword evidence="2" id="KW-1185">Reference proteome</keyword>
<gene>
    <name evidence="1" type="ORF">V5799_009946</name>
</gene>
<dbReference type="EMBL" id="JARKHS020005287">
    <property type="protein sequence ID" value="KAK8783690.1"/>
    <property type="molecule type" value="Genomic_DNA"/>
</dbReference>
<dbReference type="Proteomes" id="UP001321473">
    <property type="component" value="Unassembled WGS sequence"/>
</dbReference>
<accession>A0AAQ4F8Y4</accession>